<accession>A0A6M1RWS0</accession>
<dbReference type="GO" id="GO:0016787">
    <property type="term" value="F:hydrolase activity"/>
    <property type="evidence" value="ECO:0007669"/>
    <property type="project" value="UniProtKB-KW"/>
</dbReference>
<dbReference type="RefSeq" id="WP_163904472.1">
    <property type="nucleotide sequence ID" value="NZ_CP048427.1"/>
</dbReference>
<dbReference type="Pfam" id="PF00293">
    <property type="entry name" value="NUDIX"/>
    <property type="match status" value="1"/>
</dbReference>
<dbReference type="CDD" id="cd04673">
    <property type="entry name" value="NUDIX_ADPRase"/>
    <property type="match status" value="1"/>
</dbReference>
<comment type="similarity">
    <text evidence="3">Belongs to the Nudix hydrolase family.</text>
</comment>
<dbReference type="AlphaFoldDB" id="A0A6M1RWS0"/>
<dbReference type="EMBL" id="JAAKZH010000002">
    <property type="protein sequence ID" value="NGO63233.1"/>
    <property type="molecule type" value="Genomic_DNA"/>
</dbReference>
<evidence type="ECO:0000313" key="6">
    <source>
        <dbReference type="Proteomes" id="UP000477849"/>
    </source>
</evidence>
<sequence length="142" mass="15475">MQTYSQPRLASSAIVERDGRFLLVKRMNPPAADLYAFPGGRAEPGETPAETAIRELLEETGILGSNPRLFEEVELLPEEGVAGSHFLLSVFRLDADTETVVRADSDAAEAGWFLPEEIYALPVPPSVRACVERLAKAPETHA</sequence>
<keyword evidence="6" id="KW-1185">Reference proteome</keyword>
<protein>
    <submittedName>
        <fullName evidence="5">NUDIX domain-containing protein</fullName>
    </submittedName>
</protein>
<dbReference type="PROSITE" id="PS51462">
    <property type="entry name" value="NUDIX"/>
    <property type="match status" value="1"/>
</dbReference>
<dbReference type="Proteomes" id="UP000477849">
    <property type="component" value="Unassembled WGS sequence"/>
</dbReference>
<evidence type="ECO:0000313" key="5">
    <source>
        <dbReference type="EMBL" id="NGO63233.1"/>
    </source>
</evidence>
<keyword evidence="2 3" id="KW-0378">Hydrolase</keyword>
<name>A0A6M1RWS0_9HYPH</name>
<dbReference type="PANTHER" id="PTHR43046">
    <property type="entry name" value="GDP-MANNOSE MANNOSYL HYDROLASE"/>
    <property type="match status" value="1"/>
</dbReference>
<comment type="cofactor">
    <cofactor evidence="1">
        <name>Mg(2+)</name>
        <dbReference type="ChEBI" id="CHEBI:18420"/>
    </cofactor>
</comment>
<reference evidence="5 6" key="1">
    <citation type="submission" date="2020-02" db="EMBL/GenBank/DDBJ databases">
        <title>Genome sequence of the type strain CCBAU10050 of Rhizobium daejeonense.</title>
        <authorList>
            <person name="Gao J."/>
            <person name="Sun J."/>
        </authorList>
    </citation>
    <scope>NUCLEOTIDE SEQUENCE [LARGE SCALE GENOMIC DNA]</scope>
    <source>
        <strain evidence="5 6">CCBAU10050</strain>
    </source>
</reference>
<dbReference type="InterPro" id="IPR020476">
    <property type="entry name" value="Nudix_hydrolase"/>
</dbReference>
<feature type="domain" description="Nudix hydrolase" evidence="4">
    <location>
        <begin position="6"/>
        <end position="136"/>
    </location>
</feature>
<proteinExistence type="inferred from homology"/>
<evidence type="ECO:0000256" key="2">
    <source>
        <dbReference type="ARBA" id="ARBA00022801"/>
    </source>
</evidence>
<gene>
    <name evidence="5" type="ORF">G6N76_06070</name>
</gene>
<dbReference type="SUPFAM" id="SSF55811">
    <property type="entry name" value="Nudix"/>
    <property type="match status" value="1"/>
</dbReference>
<evidence type="ECO:0000256" key="3">
    <source>
        <dbReference type="RuleBase" id="RU003476"/>
    </source>
</evidence>
<dbReference type="InterPro" id="IPR020084">
    <property type="entry name" value="NUDIX_hydrolase_CS"/>
</dbReference>
<dbReference type="PRINTS" id="PR00502">
    <property type="entry name" value="NUDIXFAMILY"/>
</dbReference>
<dbReference type="InterPro" id="IPR015797">
    <property type="entry name" value="NUDIX_hydrolase-like_dom_sf"/>
</dbReference>
<dbReference type="InterPro" id="IPR000086">
    <property type="entry name" value="NUDIX_hydrolase_dom"/>
</dbReference>
<dbReference type="Gene3D" id="3.90.79.10">
    <property type="entry name" value="Nucleoside Triphosphate Pyrophosphohydrolase"/>
    <property type="match status" value="1"/>
</dbReference>
<evidence type="ECO:0000259" key="4">
    <source>
        <dbReference type="PROSITE" id="PS51462"/>
    </source>
</evidence>
<organism evidence="5 6">
    <name type="scientific">Rhizobium daejeonense</name>
    <dbReference type="NCBI Taxonomy" id="240521"/>
    <lineage>
        <taxon>Bacteria</taxon>
        <taxon>Pseudomonadati</taxon>
        <taxon>Pseudomonadota</taxon>
        <taxon>Alphaproteobacteria</taxon>
        <taxon>Hyphomicrobiales</taxon>
        <taxon>Rhizobiaceae</taxon>
        <taxon>Rhizobium/Agrobacterium group</taxon>
        <taxon>Rhizobium</taxon>
    </lineage>
</organism>
<dbReference type="PROSITE" id="PS00893">
    <property type="entry name" value="NUDIX_BOX"/>
    <property type="match status" value="1"/>
</dbReference>
<evidence type="ECO:0000256" key="1">
    <source>
        <dbReference type="ARBA" id="ARBA00001946"/>
    </source>
</evidence>
<comment type="caution">
    <text evidence="5">The sequence shown here is derived from an EMBL/GenBank/DDBJ whole genome shotgun (WGS) entry which is preliminary data.</text>
</comment>
<dbReference type="PANTHER" id="PTHR43046:SF14">
    <property type="entry name" value="MUTT_NUDIX FAMILY PROTEIN"/>
    <property type="match status" value="1"/>
</dbReference>